<evidence type="ECO:0000256" key="4">
    <source>
        <dbReference type="ARBA" id="ARBA00022989"/>
    </source>
</evidence>
<dbReference type="OrthoDB" id="1081807at2759"/>
<dbReference type="Gene3D" id="3.40.50.10140">
    <property type="entry name" value="Toll/interleukin-1 receptor homology (TIR) domain"/>
    <property type="match status" value="1"/>
</dbReference>
<dbReference type="InterPro" id="IPR035897">
    <property type="entry name" value="Toll_tir_struct_dom_sf"/>
</dbReference>
<comment type="caution">
    <text evidence="9">The sequence shown here is derived from an EMBL/GenBank/DDBJ whole genome shotgun (WGS) entry which is preliminary data.</text>
</comment>
<proteinExistence type="predicted"/>
<dbReference type="GO" id="GO:0002224">
    <property type="term" value="P:toll-like receptor signaling pathway"/>
    <property type="evidence" value="ECO:0007669"/>
    <property type="project" value="TreeGrafter"/>
</dbReference>
<dbReference type="InterPro" id="IPR000157">
    <property type="entry name" value="TIR_dom"/>
</dbReference>
<keyword evidence="10" id="KW-1185">Reference proteome</keyword>
<feature type="chain" id="PRO_5013151789" evidence="7">
    <location>
        <begin position="26"/>
        <end position="443"/>
    </location>
</feature>
<feature type="domain" description="TIR" evidence="8">
    <location>
        <begin position="301"/>
        <end position="435"/>
    </location>
</feature>
<dbReference type="STRING" id="50429.A0A2B4RIW2"/>
<evidence type="ECO:0000313" key="9">
    <source>
        <dbReference type="EMBL" id="PFX18334.1"/>
    </source>
</evidence>
<dbReference type="AlphaFoldDB" id="A0A2B4RIW2"/>
<evidence type="ECO:0000256" key="7">
    <source>
        <dbReference type="SAM" id="SignalP"/>
    </source>
</evidence>
<reference evidence="10" key="1">
    <citation type="journal article" date="2017" name="bioRxiv">
        <title>Comparative analysis of the genomes of Stylophora pistillata and Acropora digitifera provides evidence for extensive differences between species of corals.</title>
        <authorList>
            <person name="Voolstra C.R."/>
            <person name="Li Y."/>
            <person name="Liew Y.J."/>
            <person name="Baumgarten S."/>
            <person name="Zoccola D."/>
            <person name="Flot J.-F."/>
            <person name="Tambutte S."/>
            <person name="Allemand D."/>
            <person name="Aranda M."/>
        </authorList>
    </citation>
    <scope>NUCLEOTIDE SEQUENCE [LARGE SCALE GENOMIC DNA]</scope>
</reference>
<dbReference type="PANTHER" id="PTHR24365:SF530">
    <property type="entry name" value="MSTPROX-RELATED"/>
    <property type="match status" value="1"/>
</dbReference>
<organism evidence="9 10">
    <name type="scientific">Stylophora pistillata</name>
    <name type="common">Smooth cauliflower coral</name>
    <dbReference type="NCBI Taxonomy" id="50429"/>
    <lineage>
        <taxon>Eukaryota</taxon>
        <taxon>Metazoa</taxon>
        <taxon>Cnidaria</taxon>
        <taxon>Anthozoa</taxon>
        <taxon>Hexacorallia</taxon>
        <taxon>Scleractinia</taxon>
        <taxon>Astrocoeniina</taxon>
        <taxon>Pocilloporidae</taxon>
        <taxon>Stylophora</taxon>
    </lineage>
</organism>
<evidence type="ECO:0000256" key="6">
    <source>
        <dbReference type="SAM" id="Phobius"/>
    </source>
</evidence>
<evidence type="ECO:0000256" key="1">
    <source>
        <dbReference type="ARBA" id="ARBA00004370"/>
    </source>
</evidence>
<dbReference type="PANTHER" id="PTHR24365">
    <property type="entry name" value="TOLL-LIKE RECEPTOR"/>
    <property type="match status" value="1"/>
</dbReference>
<keyword evidence="9" id="KW-0675">Receptor</keyword>
<keyword evidence="4 6" id="KW-1133">Transmembrane helix</keyword>
<sequence>MCESFFSSVLVLFIWSNVAFKFVQCRSTPGTYFTDETRLAGQMEPCLNKCGNRFQTNDAEISSEELSSHQMCYDKCLLERGKLNSVVDNQDVSISEELTSSFKRIKREILGSEKNDSDACLMNSSGTFMHPDTKVTFQEPKDNGSFMANVTWEPLLSDAFNWTGYRFIYAVGMVSEAIVKCVDLYKNETSYLISSGLPNDSRLRLSVVSIPFSFSHDNFTLSIDCHIPCNEKPTISGTSTLNTSIVVSPTKESSRLNVVLASTLLTIFMCVVAALLIFFYCHRLQKKAFLRHTGSFADIQFEYDAFVIYSSQDSEWVVKTLIPTLEEKHGLKCCVHYRDFPLGVPFRQNMVDSVYKCKKTVAVVSTHFFNSNYCGSELDYALHRLMEKKDDSLVVVKLDEVDRKKLPRELQKRSYIDYTKSTDKETWERKLVKCLKSAHSRPE</sequence>
<dbReference type="Proteomes" id="UP000225706">
    <property type="component" value="Unassembled WGS sequence"/>
</dbReference>
<evidence type="ECO:0000259" key="8">
    <source>
        <dbReference type="PROSITE" id="PS50104"/>
    </source>
</evidence>
<feature type="signal peptide" evidence="7">
    <location>
        <begin position="1"/>
        <end position="25"/>
    </location>
</feature>
<accession>A0A2B4RIW2</accession>
<dbReference type="SUPFAM" id="SSF52200">
    <property type="entry name" value="Toll/Interleukin receptor TIR domain"/>
    <property type="match status" value="1"/>
</dbReference>
<dbReference type="SMART" id="SM00255">
    <property type="entry name" value="TIR"/>
    <property type="match status" value="1"/>
</dbReference>
<keyword evidence="5 6" id="KW-0472">Membrane</keyword>
<evidence type="ECO:0000256" key="3">
    <source>
        <dbReference type="ARBA" id="ARBA00022729"/>
    </source>
</evidence>
<dbReference type="Pfam" id="PF13676">
    <property type="entry name" value="TIR_2"/>
    <property type="match status" value="1"/>
</dbReference>
<dbReference type="GO" id="GO:0038023">
    <property type="term" value="F:signaling receptor activity"/>
    <property type="evidence" value="ECO:0007669"/>
    <property type="project" value="TreeGrafter"/>
</dbReference>
<gene>
    <name evidence="9" type="primary">TLR2</name>
    <name evidence="9" type="ORF">AWC38_SpisGene17302</name>
</gene>
<dbReference type="PROSITE" id="PS50104">
    <property type="entry name" value="TIR"/>
    <property type="match status" value="1"/>
</dbReference>
<evidence type="ECO:0000256" key="2">
    <source>
        <dbReference type="ARBA" id="ARBA00022692"/>
    </source>
</evidence>
<evidence type="ECO:0000256" key="5">
    <source>
        <dbReference type="ARBA" id="ARBA00023136"/>
    </source>
</evidence>
<feature type="transmembrane region" description="Helical" evidence="6">
    <location>
        <begin position="258"/>
        <end position="281"/>
    </location>
</feature>
<protein>
    <submittedName>
        <fullName evidence="9">Toll-like receptor 2</fullName>
    </submittedName>
</protein>
<keyword evidence="3 7" id="KW-0732">Signal</keyword>
<evidence type="ECO:0000313" key="10">
    <source>
        <dbReference type="Proteomes" id="UP000225706"/>
    </source>
</evidence>
<dbReference type="GO" id="GO:0005886">
    <property type="term" value="C:plasma membrane"/>
    <property type="evidence" value="ECO:0007669"/>
    <property type="project" value="TreeGrafter"/>
</dbReference>
<comment type="subcellular location">
    <subcellularLocation>
        <location evidence="1">Membrane</location>
    </subcellularLocation>
</comment>
<name>A0A2B4RIW2_STYPI</name>
<dbReference type="EMBL" id="LSMT01000416">
    <property type="protein sequence ID" value="PFX18334.1"/>
    <property type="molecule type" value="Genomic_DNA"/>
</dbReference>
<keyword evidence="2 6" id="KW-0812">Transmembrane</keyword>